<gene>
    <name evidence="2" type="ORF">CTEN210_05885</name>
</gene>
<dbReference type="GO" id="GO:0004620">
    <property type="term" value="F:phospholipase activity"/>
    <property type="evidence" value="ECO:0007669"/>
    <property type="project" value="TreeGrafter"/>
</dbReference>
<dbReference type="InterPro" id="IPR004177">
    <property type="entry name" value="DDHD_dom"/>
</dbReference>
<evidence type="ECO:0000313" key="2">
    <source>
        <dbReference type="EMBL" id="GFH49409.1"/>
    </source>
</evidence>
<dbReference type="InterPro" id="IPR058055">
    <property type="entry name" value="PA-PLA1"/>
</dbReference>
<proteinExistence type="predicted"/>
<dbReference type="PROSITE" id="PS51043">
    <property type="entry name" value="DDHD"/>
    <property type="match status" value="1"/>
</dbReference>
<evidence type="ECO:0000313" key="3">
    <source>
        <dbReference type="Proteomes" id="UP001054902"/>
    </source>
</evidence>
<accession>A0AAD3CRG6</accession>
<dbReference type="PANTHER" id="PTHR23509:SF10">
    <property type="entry name" value="LD21067P"/>
    <property type="match status" value="1"/>
</dbReference>
<sequence>MENDGLQFLKKGTFSPFRTGKRKLPTVKRIHVISSSFNEDSKKEQNRSPNSLVKRVQRLSTRAADITKKKLWDEIDLYDAAAQSAVDKYEDTYNAARSLLVKSFTSAKDIFYATRDGVEQIDHHLLAPVKDVVILPAFSGVEFAVDSTVKFLESEEAVEMANNSLNVIKKTPFIGERMLAPAILMTAHILKDTYEIVKYPIPSRETVRHAVNEITSGTKFLVAHTWREVYFYAKLVDSSFTRVMSFTQWHVLGYGPYSTLDRLHKKDVIDHLCDRYFAMEGDIERYELIAQIKQVNIQLYYDIVVKEILLDRGAQDDVWLQQNPEYIFNAQDIMLEDNCNGVSPLWVYLSQDLQQNIIPKGDAESIEKNYLDFLLKGNCEQADETSFEEHKHEHEINDTNVTLNDTDTVAHWYDPTNNDVLVDQKRHAISFIPCCRQCSSILRNTSQKFCDQCELERWHLDKKQCRLITPFRILKRPTLWRFYGEGQKVRRGVWLLETKSKGIQSYDETSSAILEDAYLYLKWRESQMAPDSFANSVITVQVNFNDEIQLVQFRSLKQITAIQKSLVSGLSLFKRRVYRGIQHTQSKHTRDILAAPVALAKKNCSDFDKDDSNPDEIDHLVLVVHGIGEMLHTVDVGLPLASLTSSIIDCCDSLRKNHCEVVSSKADPQSGFIEKDRTEFIPIEWHEPFALRSRSNDKGIPTINDITLQTIPHLRNFANDTMLDILFFMSPHHHDMMVDIVISELNTVYTKFQYLTNYEGKVSVISHSLGSVICWDILSHQRKVNRMVHALQTRLSSNGKCNTSTFLEAPSSPGFEYPKLNFAVEHNFMIGSPVAVFLMMRNKSESSNYNHIQLPGCKHFYNVFHPFDPCAYRLEPLMDANSKYTEPVLIPHWKFGLRFHYQTKFWLKSLVNSTERAIDSFALFGGNEDNEAELNQEKAPVRLDFMLQENEIESANEYISALAAHSSYWDNKDLSLFIAQQL</sequence>
<dbReference type="EMBL" id="BLLK01000038">
    <property type="protein sequence ID" value="GFH49409.1"/>
    <property type="molecule type" value="Genomic_DNA"/>
</dbReference>
<dbReference type="AlphaFoldDB" id="A0AAD3CRG6"/>
<reference evidence="2 3" key="1">
    <citation type="journal article" date="2021" name="Sci. Rep.">
        <title>The genome of the diatom Chaetoceros tenuissimus carries an ancient integrated fragment of an extant virus.</title>
        <authorList>
            <person name="Hongo Y."/>
            <person name="Kimura K."/>
            <person name="Takaki Y."/>
            <person name="Yoshida Y."/>
            <person name="Baba S."/>
            <person name="Kobayashi G."/>
            <person name="Nagasaki K."/>
            <person name="Hano T."/>
            <person name="Tomaru Y."/>
        </authorList>
    </citation>
    <scope>NUCLEOTIDE SEQUENCE [LARGE SCALE GENOMIC DNA]</scope>
    <source>
        <strain evidence="2 3">NIES-3715</strain>
    </source>
</reference>
<dbReference type="Proteomes" id="UP001054902">
    <property type="component" value="Unassembled WGS sequence"/>
</dbReference>
<dbReference type="Pfam" id="PF02862">
    <property type="entry name" value="DDHD"/>
    <property type="match status" value="2"/>
</dbReference>
<feature type="domain" description="DDHD" evidence="1">
    <location>
        <begin position="820"/>
        <end position="982"/>
    </location>
</feature>
<dbReference type="GO" id="GO:0005737">
    <property type="term" value="C:cytoplasm"/>
    <property type="evidence" value="ECO:0007669"/>
    <property type="project" value="TreeGrafter"/>
</dbReference>
<protein>
    <recommendedName>
        <fullName evidence="1">DDHD domain-containing protein</fullName>
    </recommendedName>
</protein>
<evidence type="ECO:0000259" key="1">
    <source>
        <dbReference type="PROSITE" id="PS51043"/>
    </source>
</evidence>
<dbReference type="GO" id="GO:0046872">
    <property type="term" value="F:metal ion binding"/>
    <property type="evidence" value="ECO:0007669"/>
    <property type="project" value="InterPro"/>
</dbReference>
<dbReference type="SMART" id="SM01127">
    <property type="entry name" value="DDHD"/>
    <property type="match status" value="1"/>
</dbReference>
<comment type="caution">
    <text evidence="2">The sequence shown here is derived from an EMBL/GenBank/DDBJ whole genome shotgun (WGS) entry which is preliminary data.</text>
</comment>
<dbReference type="PANTHER" id="PTHR23509">
    <property type="entry name" value="PA-PL1 PHOSPHOLIPASE FAMILY"/>
    <property type="match status" value="1"/>
</dbReference>
<keyword evidence="3" id="KW-1185">Reference proteome</keyword>
<organism evidence="2 3">
    <name type="scientific">Chaetoceros tenuissimus</name>
    <dbReference type="NCBI Taxonomy" id="426638"/>
    <lineage>
        <taxon>Eukaryota</taxon>
        <taxon>Sar</taxon>
        <taxon>Stramenopiles</taxon>
        <taxon>Ochrophyta</taxon>
        <taxon>Bacillariophyta</taxon>
        <taxon>Coscinodiscophyceae</taxon>
        <taxon>Chaetocerotophycidae</taxon>
        <taxon>Chaetocerotales</taxon>
        <taxon>Chaetocerotaceae</taxon>
        <taxon>Chaetoceros</taxon>
    </lineage>
</organism>
<name>A0AAD3CRG6_9STRA</name>